<dbReference type="InterPro" id="IPR011009">
    <property type="entry name" value="Kinase-like_dom_sf"/>
</dbReference>
<dbReference type="EMBL" id="JANJYJ010000008">
    <property type="protein sequence ID" value="KAK3193419.1"/>
    <property type="molecule type" value="Genomic_DNA"/>
</dbReference>
<dbReference type="PANTHER" id="PTHR11139">
    <property type="entry name" value="ATAXIA TELANGIECTASIA MUTATED ATM -RELATED"/>
    <property type="match status" value="1"/>
</dbReference>
<dbReference type="AlphaFoldDB" id="A0AAD9ZUU5"/>
<evidence type="ECO:0000313" key="6">
    <source>
        <dbReference type="EMBL" id="KAK3193419.1"/>
    </source>
</evidence>
<dbReference type="GO" id="GO:0005694">
    <property type="term" value="C:chromosome"/>
    <property type="evidence" value="ECO:0007669"/>
    <property type="project" value="TreeGrafter"/>
</dbReference>
<dbReference type="Gene3D" id="3.30.1010.10">
    <property type="entry name" value="Phosphatidylinositol 3-kinase Catalytic Subunit, Chain A, domain 4"/>
    <property type="match status" value="1"/>
</dbReference>
<dbReference type="GO" id="GO:0000077">
    <property type="term" value="P:DNA damage checkpoint signaling"/>
    <property type="evidence" value="ECO:0007669"/>
    <property type="project" value="TreeGrafter"/>
</dbReference>
<evidence type="ECO:0000256" key="4">
    <source>
        <dbReference type="ARBA" id="ARBA00023242"/>
    </source>
</evidence>
<evidence type="ECO:0000259" key="5">
    <source>
        <dbReference type="PROSITE" id="PS50290"/>
    </source>
</evidence>
<keyword evidence="4" id="KW-0539">Nucleus</keyword>
<keyword evidence="3" id="KW-0227">DNA damage</keyword>
<dbReference type="SMART" id="SM00146">
    <property type="entry name" value="PI3Kc"/>
    <property type="match status" value="1"/>
</dbReference>
<keyword evidence="2" id="KW-0723">Serine/threonine-protein kinase</keyword>
<gene>
    <name evidence="6" type="ORF">Dsin_024729</name>
</gene>
<evidence type="ECO:0000313" key="7">
    <source>
        <dbReference type="Proteomes" id="UP001281410"/>
    </source>
</evidence>
<dbReference type="SUPFAM" id="SSF56112">
    <property type="entry name" value="Protein kinase-like (PK-like)"/>
    <property type="match status" value="1"/>
</dbReference>
<accession>A0AAD9ZUU5</accession>
<keyword evidence="2" id="KW-0418">Kinase</keyword>
<evidence type="ECO:0000256" key="3">
    <source>
        <dbReference type="ARBA" id="ARBA00022763"/>
    </source>
</evidence>
<evidence type="ECO:0000256" key="2">
    <source>
        <dbReference type="ARBA" id="ARBA00022527"/>
    </source>
</evidence>
<feature type="domain" description="PI3K/PI4K catalytic" evidence="5">
    <location>
        <begin position="1"/>
        <end position="172"/>
    </location>
</feature>
<reference evidence="6" key="1">
    <citation type="journal article" date="2023" name="Plant J.">
        <title>Genome sequences and population genomics provide insights into the demographic history, inbreeding, and mutation load of two 'living fossil' tree species of Dipteronia.</title>
        <authorList>
            <person name="Feng Y."/>
            <person name="Comes H.P."/>
            <person name="Chen J."/>
            <person name="Zhu S."/>
            <person name="Lu R."/>
            <person name="Zhang X."/>
            <person name="Li P."/>
            <person name="Qiu J."/>
            <person name="Olsen K.M."/>
            <person name="Qiu Y."/>
        </authorList>
    </citation>
    <scope>NUCLEOTIDE SEQUENCE</scope>
    <source>
        <strain evidence="6">NBL</strain>
    </source>
</reference>
<proteinExistence type="predicted"/>
<dbReference type="Gene3D" id="1.10.1070.11">
    <property type="entry name" value="Phosphatidylinositol 3-/4-kinase, catalytic domain"/>
    <property type="match status" value="1"/>
</dbReference>
<dbReference type="InterPro" id="IPR036940">
    <property type="entry name" value="PI3/4_kinase_cat_sf"/>
</dbReference>
<dbReference type="GO" id="GO:0006281">
    <property type="term" value="P:DNA repair"/>
    <property type="evidence" value="ECO:0007669"/>
    <property type="project" value="TreeGrafter"/>
</dbReference>
<keyword evidence="2" id="KW-0808">Transferase</keyword>
<dbReference type="PANTHER" id="PTHR11139:SF69">
    <property type="entry name" value="SERINE_THREONINE-PROTEIN KINASE ATR"/>
    <property type="match status" value="1"/>
</dbReference>
<dbReference type="GO" id="GO:0005634">
    <property type="term" value="C:nucleus"/>
    <property type="evidence" value="ECO:0007669"/>
    <property type="project" value="UniProtKB-SubCell"/>
</dbReference>
<comment type="subcellular location">
    <subcellularLocation>
        <location evidence="1">Nucleus</location>
    </subcellularLocation>
</comment>
<dbReference type="InterPro" id="IPR050517">
    <property type="entry name" value="DDR_Repair_Kinase"/>
</dbReference>
<dbReference type="GO" id="GO:0004674">
    <property type="term" value="F:protein serine/threonine kinase activity"/>
    <property type="evidence" value="ECO:0007669"/>
    <property type="project" value="UniProtKB-KW"/>
</dbReference>
<name>A0AAD9ZUU5_9ROSI</name>
<organism evidence="6 7">
    <name type="scientific">Dipteronia sinensis</name>
    <dbReference type="NCBI Taxonomy" id="43782"/>
    <lineage>
        <taxon>Eukaryota</taxon>
        <taxon>Viridiplantae</taxon>
        <taxon>Streptophyta</taxon>
        <taxon>Embryophyta</taxon>
        <taxon>Tracheophyta</taxon>
        <taxon>Spermatophyta</taxon>
        <taxon>Magnoliopsida</taxon>
        <taxon>eudicotyledons</taxon>
        <taxon>Gunneridae</taxon>
        <taxon>Pentapetalae</taxon>
        <taxon>rosids</taxon>
        <taxon>malvids</taxon>
        <taxon>Sapindales</taxon>
        <taxon>Sapindaceae</taxon>
        <taxon>Hippocastanoideae</taxon>
        <taxon>Acereae</taxon>
        <taxon>Dipteronia</taxon>
    </lineage>
</organism>
<comment type="caution">
    <text evidence="6">The sequence shown here is derived from an EMBL/GenBank/DDBJ whole genome shotgun (WGS) entry which is preliminary data.</text>
</comment>
<dbReference type="InterPro" id="IPR000403">
    <property type="entry name" value="PI3/4_kinase_cat_dom"/>
</dbReference>
<dbReference type="GO" id="GO:0000723">
    <property type="term" value="P:telomere maintenance"/>
    <property type="evidence" value="ECO:0007669"/>
    <property type="project" value="TreeGrafter"/>
</dbReference>
<protein>
    <recommendedName>
        <fullName evidence="5">PI3K/PI4K catalytic domain-containing protein</fullName>
    </recommendedName>
</protein>
<dbReference type="Proteomes" id="UP001281410">
    <property type="component" value="Unassembled WGS sequence"/>
</dbReference>
<dbReference type="PROSITE" id="PS50290">
    <property type="entry name" value="PI3_4_KINASE_3"/>
    <property type="match status" value="1"/>
</dbReference>
<evidence type="ECO:0000256" key="1">
    <source>
        <dbReference type="ARBA" id="ARBA00004123"/>
    </source>
</evidence>
<keyword evidence="7" id="KW-1185">Reference proteome</keyword>
<dbReference type="Pfam" id="PF00454">
    <property type="entry name" value="PI3_PI4_kinase"/>
    <property type="match status" value="1"/>
</dbReference>
<sequence>MMEFTAMINRLLSKYPESHRRKLYIRTFAVIPLTEEDCGMMEWVPYTHGLRARIAFAHTIAVWSMVGHIVGLGHRHGEKILFDSTTGDCIHVDFSCLFNKGLLLEKPELVPFRLTQNMIDGLGITGYEGVFLRVCEITLSVLRTHKETLMSILETFIHDSLVEWTKTHSPAV</sequence>